<evidence type="ECO:0000259" key="1">
    <source>
        <dbReference type="PROSITE" id="PS51186"/>
    </source>
</evidence>
<proteinExistence type="predicted"/>
<dbReference type="STRING" id="87626.PTD2_19597"/>
<evidence type="ECO:0000313" key="2">
    <source>
        <dbReference type="EMBL" id="EAR28053.1"/>
    </source>
</evidence>
<dbReference type="Pfam" id="PF13302">
    <property type="entry name" value="Acetyltransf_3"/>
    <property type="match status" value="1"/>
</dbReference>
<dbReference type="OrthoDB" id="9801669at2"/>
<dbReference type="AlphaFoldDB" id="A4C9J5"/>
<dbReference type="PANTHER" id="PTHR43792:SF13">
    <property type="entry name" value="ACETYLTRANSFERASE"/>
    <property type="match status" value="1"/>
</dbReference>
<gene>
    <name evidence="2" type="ORF">PTD2_19597</name>
</gene>
<dbReference type="InterPro" id="IPR016181">
    <property type="entry name" value="Acyl_CoA_acyltransferase"/>
</dbReference>
<evidence type="ECO:0000313" key="3">
    <source>
        <dbReference type="Proteomes" id="UP000006201"/>
    </source>
</evidence>
<feature type="domain" description="N-acetyltransferase" evidence="1">
    <location>
        <begin position="1"/>
        <end position="140"/>
    </location>
</feature>
<dbReference type="Gene3D" id="3.40.630.30">
    <property type="match status" value="1"/>
</dbReference>
<dbReference type="HOGENOM" id="CLU_013985_3_6_6"/>
<reference evidence="2 3" key="1">
    <citation type="submission" date="2006-02" db="EMBL/GenBank/DDBJ databases">
        <authorList>
            <person name="Moran M.A."/>
            <person name="Kjelleberg S."/>
            <person name="Egan S."/>
            <person name="Saunders N."/>
            <person name="Thomas T."/>
            <person name="Ferriera S."/>
            <person name="Johnson J."/>
            <person name="Kravitz S."/>
            <person name="Halpern A."/>
            <person name="Remington K."/>
            <person name="Beeson K."/>
            <person name="Tran B."/>
            <person name="Rogers Y.-H."/>
            <person name="Friedman R."/>
            <person name="Venter J.C."/>
        </authorList>
    </citation>
    <scope>NUCLEOTIDE SEQUENCE [LARGE SCALE GENOMIC DNA]</scope>
    <source>
        <strain evidence="2 3">D2</strain>
    </source>
</reference>
<keyword evidence="3" id="KW-1185">Reference proteome</keyword>
<organism evidence="2 3">
    <name type="scientific">Pseudoalteromonas tunicata D2</name>
    <dbReference type="NCBI Taxonomy" id="87626"/>
    <lineage>
        <taxon>Bacteria</taxon>
        <taxon>Pseudomonadati</taxon>
        <taxon>Pseudomonadota</taxon>
        <taxon>Gammaproteobacteria</taxon>
        <taxon>Alteromonadales</taxon>
        <taxon>Pseudoalteromonadaceae</taxon>
        <taxon>Pseudoalteromonas</taxon>
    </lineage>
</organism>
<protein>
    <submittedName>
        <fullName evidence="2">Putative ribosomal-protein-alanine acetyltransferase</fullName>
    </submittedName>
</protein>
<dbReference type="Proteomes" id="UP000006201">
    <property type="component" value="Unassembled WGS sequence"/>
</dbReference>
<sequence length="140" mass="16253">MAILSHPLVCKYNDIPTFNDLADFRAYLQNDLALWYQQEGGRWCIEYNKTIIGSCGVYNYNNQLKQAEIGFELHPDYWHLGFMNEALVAVLDYYRSQAAIPLVTNIIARCDSENIASLTLLEKFKFTKIDNEEITYNLKL</sequence>
<comment type="caution">
    <text evidence="2">The sequence shown here is derived from an EMBL/GenBank/DDBJ whole genome shotgun (WGS) entry which is preliminary data.</text>
</comment>
<dbReference type="PANTHER" id="PTHR43792">
    <property type="entry name" value="GNAT FAMILY, PUTATIVE (AFU_ORTHOLOGUE AFUA_3G00765)-RELATED-RELATED"/>
    <property type="match status" value="1"/>
</dbReference>
<dbReference type="eggNOG" id="COG1670">
    <property type="taxonomic scope" value="Bacteria"/>
</dbReference>
<dbReference type="EMBL" id="AAOH01000004">
    <property type="protein sequence ID" value="EAR28053.1"/>
    <property type="molecule type" value="Genomic_DNA"/>
</dbReference>
<dbReference type="InterPro" id="IPR051531">
    <property type="entry name" value="N-acetyltransferase"/>
</dbReference>
<dbReference type="SUPFAM" id="SSF55729">
    <property type="entry name" value="Acyl-CoA N-acyltransferases (Nat)"/>
    <property type="match status" value="1"/>
</dbReference>
<name>A4C9J5_9GAMM</name>
<dbReference type="CDD" id="cd04301">
    <property type="entry name" value="NAT_SF"/>
    <property type="match status" value="1"/>
</dbReference>
<accession>A4C9J5</accession>
<dbReference type="GO" id="GO:0016747">
    <property type="term" value="F:acyltransferase activity, transferring groups other than amino-acyl groups"/>
    <property type="evidence" value="ECO:0007669"/>
    <property type="project" value="InterPro"/>
</dbReference>
<keyword evidence="2" id="KW-0808">Transferase</keyword>
<dbReference type="InterPro" id="IPR000182">
    <property type="entry name" value="GNAT_dom"/>
</dbReference>
<dbReference type="PROSITE" id="PS51186">
    <property type="entry name" value="GNAT"/>
    <property type="match status" value="1"/>
</dbReference>